<dbReference type="EMBL" id="JBDIVE010000002">
    <property type="protein sequence ID" value="MEN3067845.1"/>
    <property type="molecule type" value="Genomic_DNA"/>
</dbReference>
<gene>
    <name evidence="1" type="ORF">ABDB84_05085</name>
</gene>
<sequence length="257" mass="27235">MSIILEPCPHCGAAAELDTHQNFRNFITGEIGRAISAYCTECSAEVSVCVSDVPSITPEQVSAMWNRRTSPAVPDELPDAVCAATAAALGGALDCGRVWSAWGVGTMSESDFYSVADDPERVAEISRAAITAFVGCIAEKNMHIATPAAQSGGLLMPTRGNKSGRDVLLNSFGLRHAAEQLLQRARAIELIATELEASPNLPTIAAKSILKSAGFGVIHQDTIQKIAQLVAWAKEQDADLCDDETLRLIQDGIDQAA</sequence>
<dbReference type="RefSeq" id="WP_345918609.1">
    <property type="nucleotide sequence ID" value="NZ_JBDIVE010000002.1"/>
</dbReference>
<accession>A0ABU9YVW1</accession>
<dbReference type="Pfam" id="PF14354">
    <property type="entry name" value="Lar_restr_allev"/>
    <property type="match status" value="1"/>
</dbReference>
<reference evidence="1 2" key="1">
    <citation type="journal article" date="2018" name="Int. J. Syst. Evol. Microbiol.">
        <title>Uliginosibacterium sediminicola sp. nov., isolated from freshwater sediment.</title>
        <authorList>
            <person name="Hwang W.M."/>
            <person name="Kim S.M."/>
            <person name="Kang K."/>
            <person name="Ahn T.Y."/>
        </authorList>
    </citation>
    <scope>NUCLEOTIDE SEQUENCE [LARGE SCALE GENOMIC DNA]</scope>
    <source>
        <strain evidence="1 2">M1-21</strain>
    </source>
</reference>
<evidence type="ECO:0000313" key="1">
    <source>
        <dbReference type="EMBL" id="MEN3067845.1"/>
    </source>
</evidence>
<organism evidence="1 2">
    <name type="scientific">Uliginosibacterium sediminicola</name>
    <dbReference type="NCBI Taxonomy" id="2024550"/>
    <lineage>
        <taxon>Bacteria</taxon>
        <taxon>Pseudomonadati</taxon>
        <taxon>Pseudomonadota</taxon>
        <taxon>Betaproteobacteria</taxon>
        <taxon>Rhodocyclales</taxon>
        <taxon>Zoogloeaceae</taxon>
        <taxon>Uliginosibacterium</taxon>
    </lineage>
</organism>
<proteinExistence type="predicted"/>
<evidence type="ECO:0000313" key="2">
    <source>
        <dbReference type="Proteomes" id="UP001410394"/>
    </source>
</evidence>
<dbReference type="Proteomes" id="UP001410394">
    <property type="component" value="Unassembled WGS sequence"/>
</dbReference>
<name>A0ABU9YVW1_9RHOO</name>
<protein>
    <submittedName>
        <fullName evidence="1">Lar family restriction alleviation protein</fullName>
    </submittedName>
</protein>
<comment type="caution">
    <text evidence="1">The sequence shown here is derived from an EMBL/GenBank/DDBJ whole genome shotgun (WGS) entry which is preliminary data.</text>
</comment>
<keyword evidence="2" id="KW-1185">Reference proteome</keyword>